<accession>A0A4Y2NX15</accession>
<dbReference type="EMBL" id="BGPR01010086">
    <property type="protein sequence ID" value="GBN44165.1"/>
    <property type="molecule type" value="Genomic_DNA"/>
</dbReference>
<dbReference type="AlphaFoldDB" id="A0A4Y2NX15"/>
<gene>
    <name evidence="1" type="ORF">AVEN_237229_1</name>
</gene>
<evidence type="ECO:0000313" key="1">
    <source>
        <dbReference type="EMBL" id="GBN44165.1"/>
    </source>
</evidence>
<reference evidence="1 2" key="1">
    <citation type="journal article" date="2019" name="Sci. Rep.">
        <title>Orb-weaving spider Araneus ventricosus genome elucidates the spidroin gene catalogue.</title>
        <authorList>
            <person name="Kono N."/>
            <person name="Nakamura H."/>
            <person name="Ohtoshi R."/>
            <person name="Moran D.A.P."/>
            <person name="Shinohara A."/>
            <person name="Yoshida Y."/>
            <person name="Fujiwara M."/>
            <person name="Mori M."/>
            <person name="Tomita M."/>
            <person name="Arakawa K."/>
        </authorList>
    </citation>
    <scope>NUCLEOTIDE SEQUENCE [LARGE SCALE GENOMIC DNA]</scope>
</reference>
<sequence length="129" mass="15235">MKPTISFKFPDGYDELVYNQRTRLAVVSNVLRFKLRQIPVYIRNRAIYGFINEYREFFIASELLPDWPTKRFRPCSLTDNMLENVTKRKLIKMQEAYAPLSRASYMVFYSVDDTVLPSSVGYSVTLCYF</sequence>
<evidence type="ECO:0000313" key="2">
    <source>
        <dbReference type="Proteomes" id="UP000499080"/>
    </source>
</evidence>
<dbReference type="Proteomes" id="UP000499080">
    <property type="component" value="Unassembled WGS sequence"/>
</dbReference>
<comment type="caution">
    <text evidence="1">The sequence shown here is derived from an EMBL/GenBank/DDBJ whole genome shotgun (WGS) entry which is preliminary data.</text>
</comment>
<name>A0A4Y2NX15_ARAVE</name>
<protein>
    <submittedName>
        <fullName evidence="1">Uncharacterized protein</fullName>
    </submittedName>
</protein>
<proteinExistence type="predicted"/>
<keyword evidence="2" id="KW-1185">Reference proteome</keyword>
<organism evidence="1 2">
    <name type="scientific">Araneus ventricosus</name>
    <name type="common">Orbweaver spider</name>
    <name type="synonym">Epeira ventricosa</name>
    <dbReference type="NCBI Taxonomy" id="182803"/>
    <lineage>
        <taxon>Eukaryota</taxon>
        <taxon>Metazoa</taxon>
        <taxon>Ecdysozoa</taxon>
        <taxon>Arthropoda</taxon>
        <taxon>Chelicerata</taxon>
        <taxon>Arachnida</taxon>
        <taxon>Araneae</taxon>
        <taxon>Araneomorphae</taxon>
        <taxon>Entelegynae</taxon>
        <taxon>Araneoidea</taxon>
        <taxon>Araneidae</taxon>
        <taxon>Araneus</taxon>
    </lineage>
</organism>